<name>A0A0J8U3P6_COCIT</name>
<dbReference type="EMBL" id="DS268201">
    <property type="protein sequence ID" value="KMU81462.1"/>
    <property type="molecule type" value="Genomic_DNA"/>
</dbReference>
<gene>
    <name evidence="1" type="ORF">CISG_09033</name>
</gene>
<sequence>MASFMANIRKCRLDFKSRREHGRGDIFRECPSTKVVVGEVIQISYSVQSINCPEWCEAFV</sequence>
<accession>A0A0J8U3P6</accession>
<dbReference type="AlphaFoldDB" id="A0A0J8U3P6"/>
<proteinExistence type="predicted"/>
<reference evidence="2" key="1">
    <citation type="journal article" date="2010" name="Genome Res.">
        <title>Population genomic sequencing of Coccidioides fungi reveals recent hybridization and transposon control.</title>
        <authorList>
            <person name="Neafsey D.E."/>
            <person name="Barker B.M."/>
            <person name="Sharpton T.J."/>
            <person name="Stajich J.E."/>
            <person name="Park D.J."/>
            <person name="Whiston E."/>
            <person name="Hung C.-Y."/>
            <person name="McMahan C."/>
            <person name="White J."/>
            <person name="Sykes S."/>
            <person name="Heiman D."/>
            <person name="Young S."/>
            <person name="Zeng Q."/>
            <person name="Abouelleil A."/>
            <person name="Aftuck L."/>
            <person name="Bessette D."/>
            <person name="Brown A."/>
            <person name="FitzGerald M."/>
            <person name="Lui A."/>
            <person name="Macdonald J.P."/>
            <person name="Priest M."/>
            <person name="Orbach M.J."/>
            <person name="Galgiani J.N."/>
            <person name="Kirkland T.N."/>
            <person name="Cole G.T."/>
            <person name="Birren B.W."/>
            <person name="Henn M.R."/>
            <person name="Taylor J.W."/>
            <person name="Rounsley S.D."/>
        </authorList>
    </citation>
    <scope>NUCLEOTIDE SEQUENCE [LARGE SCALE GENOMIC DNA]</scope>
    <source>
        <strain evidence="2">RMSCC 3703</strain>
    </source>
</reference>
<evidence type="ECO:0000313" key="2">
    <source>
        <dbReference type="Proteomes" id="UP000054559"/>
    </source>
</evidence>
<evidence type="ECO:0000313" key="1">
    <source>
        <dbReference type="EMBL" id="KMU81462.1"/>
    </source>
</evidence>
<protein>
    <submittedName>
        <fullName evidence="1">Uncharacterized protein</fullName>
    </submittedName>
</protein>
<dbReference type="Proteomes" id="UP000054559">
    <property type="component" value="Unassembled WGS sequence"/>
</dbReference>
<organism evidence="1 2">
    <name type="scientific">Coccidioides immitis RMSCC 3703</name>
    <dbReference type="NCBI Taxonomy" id="454286"/>
    <lineage>
        <taxon>Eukaryota</taxon>
        <taxon>Fungi</taxon>
        <taxon>Dikarya</taxon>
        <taxon>Ascomycota</taxon>
        <taxon>Pezizomycotina</taxon>
        <taxon>Eurotiomycetes</taxon>
        <taxon>Eurotiomycetidae</taxon>
        <taxon>Onygenales</taxon>
        <taxon>Onygenaceae</taxon>
        <taxon>Coccidioides</taxon>
    </lineage>
</organism>